<dbReference type="InterPro" id="IPR014284">
    <property type="entry name" value="RNA_pol_sigma-70_dom"/>
</dbReference>
<feature type="domain" description="RNA polymerase sigma-70 ECF-like HTH" evidence="1">
    <location>
        <begin position="8"/>
        <end position="170"/>
    </location>
</feature>
<name>A0A0K0XYT8_9GAMM</name>
<evidence type="ECO:0000313" key="2">
    <source>
        <dbReference type="EMBL" id="AKS42859.1"/>
    </source>
</evidence>
<dbReference type="KEGG" id="wma:WM2015_2501"/>
<accession>A0A0K0XYT8</accession>
<dbReference type="Proteomes" id="UP000066624">
    <property type="component" value="Chromosome"/>
</dbReference>
<protein>
    <recommendedName>
        <fullName evidence="1">RNA polymerase sigma-70 ECF-like HTH domain-containing protein</fullName>
    </recommendedName>
</protein>
<dbReference type="AlphaFoldDB" id="A0A0K0XYT8"/>
<dbReference type="NCBIfam" id="TIGR02999">
    <property type="entry name" value="Sig-70_X6"/>
    <property type="match status" value="1"/>
</dbReference>
<dbReference type="STRING" id="1579979.WM2015_2501"/>
<evidence type="ECO:0000259" key="1">
    <source>
        <dbReference type="Pfam" id="PF07638"/>
    </source>
</evidence>
<gene>
    <name evidence="2" type="ORF">WM2015_2501</name>
</gene>
<dbReference type="SUPFAM" id="SSF88659">
    <property type="entry name" value="Sigma3 and sigma4 domains of RNA polymerase sigma factors"/>
    <property type="match status" value="1"/>
</dbReference>
<evidence type="ECO:0000313" key="3">
    <source>
        <dbReference type="Proteomes" id="UP000066624"/>
    </source>
</evidence>
<dbReference type="SUPFAM" id="SSF88946">
    <property type="entry name" value="Sigma2 domain of RNA polymerase sigma factors"/>
    <property type="match status" value="1"/>
</dbReference>
<dbReference type="InterPro" id="IPR053812">
    <property type="entry name" value="HTH_Sigma70_ECF-like"/>
</dbReference>
<dbReference type="NCBIfam" id="TIGR02937">
    <property type="entry name" value="sigma70-ECF"/>
    <property type="match status" value="1"/>
</dbReference>
<reference evidence="2 3" key="1">
    <citation type="submission" date="2015-07" db="EMBL/GenBank/DDBJ databases">
        <authorList>
            <person name="Noorani M."/>
        </authorList>
    </citation>
    <scope>NUCLEOTIDE SEQUENCE [LARGE SCALE GENOMIC DNA]</scope>
    <source>
        <strain evidence="2 3">KCTC 42284</strain>
    </source>
</reference>
<dbReference type="Pfam" id="PF07638">
    <property type="entry name" value="Sigma70_ECF"/>
    <property type="match status" value="1"/>
</dbReference>
<dbReference type="EMBL" id="CP012154">
    <property type="protein sequence ID" value="AKS42859.1"/>
    <property type="molecule type" value="Genomic_DNA"/>
</dbReference>
<dbReference type="InterPro" id="IPR013325">
    <property type="entry name" value="RNA_pol_sigma_r2"/>
</dbReference>
<organism evidence="2 3">
    <name type="scientific">Wenzhouxiangella marina</name>
    <dbReference type="NCBI Taxonomy" id="1579979"/>
    <lineage>
        <taxon>Bacteria</taxon>
        <taxon>Pseudomonadati</taxon>
        <taxon>Pseudomonadota</taxon>
        <taxon>Gammaproteobacteria</taxon>
        <taxon>Chromatiales</taxon>
        <taxon>Wenzhouxiangellaceae</taxon>
        <taxon>Wenzhouxiangella</taxon>
    </lineage>
</organism>
<proteinExistence type="predicted"/>
<keyword evidence="3" id="KW-1185">Reference proteome</keyword>
<dbReference type="InterPro" id="IPR011517">
    <property type="entry name" value="RNA_pol_sigma70_ECF-like"/>
</dbReference>
<dbReference type="Gene3D" id="1.10.10.10">
    <property type="entry name" value="Winged helix-like DNA-binding domain superfamily/Winged helix DNA-binding domain"/>
    <property type="match status" value="1"/>
</dbReference>
<dbReference type="InterPro" id="IPR036388">
    <property type="entry name" value="WH-like_DNA-bd_sf"/>
</dbReference>
<dbReference type="GO" id="GO:0003700">
    <property type="term" value="F:DNA-binding transcription factor activity"/>
    <property type="evidence" value="ECO:0007669"/>
    <property type="project" value="InterPro"/>
</dbReference>
<dbReference type="InterPro" id="IPR013324">
    <property type="entry name" value="RNA_pol_sigma_r3/r4-like"/>
</dbReference>
<sequence>MDDGLEADSGFERCHAELYRIAQRELRRQFRSGTIDTVALVNEAWLRVQKGESAWQSRGHFLASMTTTMRHVLIDYARERGAQRRGGDWIQVTSSALDQLEGEDGSVDLLAVDRALKQLGERSERQERLLEFKLFGGLTTEEMAEALQISTATVTRDLRMATAFVRRAMEA</sequence>
<dbReference type="GO" id="GO:0006352">
    <property type="term" value="P:DNA-templated transcription initiation"/>
    <property type="evidence" value="ECO:0007669"/>
    <property type="project" value="InterPro"/>
</dbReference>